<evidence type="ECO:0000259" key="5">
    <source>
        <dbReference type="PROSITE" id="PS50931"/>
    </source>
</evidence>
<dbReference type="Gene3D" id="1.10.10.10">
    <property type="entry name" value="Winged helix-like DNA-binding domain superfamily/Winged helix DNA-binding domain"/>
    <property type="match status" value="1"/>
</dbReference>
<evidence type="ECO:0000313" key="7">
    <source>
        <dbReference type="Proteomes" id="UP001501094"/>
    </source>
</evidence>
<dbReference type="InterPro" id="IPR000847">
    <property type="entry name" value="LysR_HTH_N"/>
</dbReference>
<keyword evidence="4" id="KW-0804">Transcription</keyword>
<sequence length="297" mass="31635">MSSLPSVEDLRLADAVVRHGSLGAAARELLITQPSASQRLAALERRIGTRLFERDTTGARATPAGREFCVQAAHVLDHLRGISGRSLAAARSRTLTVGTFPSLAGTLFAALDVLSDDVVVHPEVEHGPRLLEWVERGTLDAAFVTIAGQVPLARGLVATEVGRYDLVTLLPEGAPEPGTGRRPFAGQTVVYCALDLSAEALQRSLTEKGARARPGATAEAAVRIGRERRCAVVLPDLVARWYAAPRDRIAPPPIRGRLTVSMVSRSPAPSDLLAVLPFLSERLTRGSVHARQPPPAS</sequence>
<dbReference type="PANTHER" id="PTHR30346">
    <property type="entry name" value="TRANSCRIPTIONAL DUAL REGULATOR HCAR-RELATED"/>
    <property type="match status" value="1"/>
</dbReference>
<reference evidence="6 7" key="1">
    <citation type="journal article" date="2019" name="Int. J. Syst. Evol. Microbiol.">
        <title>The Global Catalogue of Microorganisms (GCM) 10K type strain sequencing project: providing services to taxonomists for standard genome sequencing and annotation.</title>
        <authorList>
            <consortium name="The Broad Institute Genomics Platform"/>
            <consortium name="The Broad Institute Genome Sequencing Center for Infectious Disease"/>
            <person name="Wu L."/>
            <person name="Ma J."/>
        </authorList>
    </citation>
    <scope>NUCLEOTIDE SEQUENCE [LARGE SCALE GENOMIC DNA]</scope>
    <source>
        <strain evidence="6 7">JCM 14326</strain>
    </source>
</reference>
<dbReference type="InterPro" id="IPR036390">
    <property type="entry name" value="WH_DNA-bd_sf"/>
</dbReference>
<evidence type="ECO:0000313" key="6">
    <source>
        <dbReference type="EMBL" id="GAA1861361.1"/>
    </source>
</evidence>
<protein>
    <recommendedName>
        <fullName evidence="5">HTH lysR-type domain-containing protein</fullName>
    </recommendedName>
</protein>
<evidence type="ECO:0000256" key="4">
    <source>
        <dbReference type="ARBA" id="ARBA00023163"/>
    </source>
</evidence>
<dbReference type="SUPFAM" id="SSF46785">
    <property type="entry name" value="Winged helix' DNA-binding domain"/>
    <property type="match status" value="1"/>
</dbReference>
<dbReference type="PROSITE" id="PS50931">
    <property type="entry name" value="HTH_LYSR"/>
    <property type="match status" value="1"/>
</dbReference>
<comment type="caution">
    <text evidence="6">The sequence shown here is derived from an EMBL/GenBank/DDBJ whole genome shotgun (WGS) entry which is preliminary data.</text>
</comment>
<feature type="domain" description="HTH lysR-type" evidence="5">
    <location>
        <begin position="5"/>
        <end position="62"/>
    </location>
</feature>
<name>A0ABN2NDB0_9MICO</name>
<dbReference type="SUPFAM" id="SSF53850">
    <property type="entry name" value="Periplasmic binding protein-like II"/>
    <property type="match status" value="1"/>
</dbReference>
<organism evidence="6 7">
    <name type="scientific">Myceligenerans crystallogenes</name>
    <dbReference type="NCBI Taxonomy" id="316335"/>
    <lineage>
        <taxon>Bacteria</taxon>
        <taxon>Bacillati</taxon>
        <taxon>Actinomycetota</taxon>
        <taxon>Actinomycetes</taxon>
        <taxon>Micrococcales</taxon>
        <taxon>Promicromonosporaceae</taxon>
        <taxon>Myceligenerans</taxon>
    </lineage>
</organism>
<keyword evidence="3" id="KW-0238">DNA-binding</keyword>
<proteinExistence type="inferred from homology"/>
<dbReference type="PRINTS" id="PR00039">
    <property type="entry name" value="HTHLYSR"/>
</dbReference>
<dbReference type="InterPro" id="IPR036388">
    <property type="entry name" value="WH-like_DNA-bd_sf"/>
</dbReference>
<evidence type="ECO:0000256" key="1">
    <source>
        <dbReference type="ARBA" id="ARBA00009437"/>
    </source>
</evidence>
<keyword evidence="7" id="KW-1185">Reference proteome</keyword>
<dbReference type="Pfam" id="PF00126">
    <property type="entry name" value="HTH_1"/>
    <property type="match status" value="1"/>
</dbReference>
<evidence type="ECO:0000256" key="3">
    <source>
        <dbReference type="ARBA" id="ARBA00023125"/>
    </source>
</evidence>
<dbReference type="PANTHER" id="PTHR30346:SF28">
    <property type="entry name" value="HTH-TYPE TRANSCRIPTIONAL REGULATOR CYNR"/>
    <property type="match status" value="1"/>
</dbReference>
<keyword evidence="2" id="KW-0805">Transcription regulation</keyword>
<gene>
    <name evidence="6" type="ORF">GCM10009751_18790</name>
</gene>
<dbReference type="Proteomes" id="UP001501094">
    <property type="component" value="Unassembled WGS sequence"/>
</dbReference>
<dbReference type="RefSeq" id="WP_344101924.1">
    <property type="nucleotide sequence ID" value="NZ_BAAANL010000003.1"/>
</dbReference>
<dbReference type="EMBL" id="BAAANL010000003">
    <property type="protein sequence ID" value="GAA1861361.1"/>
    <property type="molecule type" value="Genomic_DNA"/>
</dbReference>
<accession>A0ABN2NDB0</accession>
<evidence type="ECO:0000256" key="2">
    <source>
        <dbReference type="ARBA" id="ARBA00023015"/>
    </source>
</evidence>
<comment type="similarity">
    <text evidence="1">Belongs to the LysR transcriptional regulatory family.</text>
</comment>